<dbReference type="GeneID" id="83213152"/>
<dbReference type="PANTHER" id="PTHR11360">
    <property type="entry name" value="MONOCARBOXYLATE TRANSPORTER"/>
    <property type="match status" value="1"/>
</dbReference>
<feature type="transmembrane region" description="Helical" evidence="3">
    <location>
        <begin position="227"/>
        <end position="253"/>
    </location>
</feature>
<feature type="transmembrane region" description="Helical" evidence="3">
    <location>
        <begin position="91"/>
        <end position="113"/>
    </location>
</feature>
<keyword evidence="3" id="KW-1133">Transmembrane helix</keyword>
<dbReference type="InterPro" id="IPR050327">
    <property type="entry name" value="Proton-linked_MCT"/>
</dbReference>
<dbReference type="PROSITE" id="PS50850">
    <property type="entry name" value="MFS"/>
    <property type="match status" value="1"/>
</dbReference>
<proteinExistence type="inferred from homology"/>
<dbReference type="InterPro" id="IPR036259">
    <property type="entry name" value="MFS_trans_sf"/>
</dbReference>
<dbReference type="Proteomes" id="UP001234581">
    <property type="component" value="Unassembled WGS sequence"/>
</dbReference>
<comment type="subcellular location">
    <subcellularLocation>
        <location evidence="1">Membrane</location>
        <topology evidence="1">Multi-pass membrane protein</topology>
    </subcellularLocation>
</comment>
<dbReference type="EMBL" id="JARTCD010000024">
    <property type="protein sequence ID" value="KAJ8658388.1"/>
    <property type="molecule type" value="Genomic_DNA"/>
</dbReference>
<protein>
    <recommendedName>
        <fullName evidence="4">Major facilitator superfamily (MFS) profile domain-containing protein</fullName>
    </recommendedName>
</protein>
<dbReference type="Pfam" id="PF07690">
    <property type="entry name" value="MFS_1"/>
    <property type="match status" value="1"/>
</dbReference>
<dbReference type="RefSeq" id="XP_058343301.1">
    <property type="nucleotide sequence ID" value="XM_058485778.1"/>
</dbReference>
<dbReference type="PANTHER" id="PTHR11360:SF284">
    <property type="entry name" value="EG:103B4.3 PROTEIN-RELATED"/>
    <property type="match status" value="1"/>
</dbReference>
<dbReference type="Gene3D" id="1.20.1250.20">
    <property type="entry name" value="MFS general substrate transporter like domains"/>
    <property type="match status" value="2"/>
</dbReference>
<dbReference type="GO" id="GO:0016020">
    <property type="term" value="C:membrane"/>
    <property type="evidence" value="ECO:0007669"/>
    <property type="project" value="UniProtKB-SubCell"/>
</dbReference>
<evidence type="ECO:0000313" key="5">
    <source>
        <dbReference type="EMBL" id="KAJ8658388.1"/>
    </source>
</evidence>
<dbReference type="SUPFAM" id="SSF103473">
    <property type="entry name" value="MFS general substrate transporter"/>
    <property type="match status" value="1"/>
</dbReference>
<keyword evidence="6" id="KW-1185">Reference proteome</keyword>
<accession>A0AAD7XZB5</accession>
<feature type="transmembrane region" description="Helical" evidence="3">
    <location>
        <begin position="137"/>
        <end position="157"/>
    </location>
</feature>
<name>A0AAD7XZB5_9FUNG</name>
<feature type="domain" description="Major facilitator superfamily (MFS) profile" evidence="4">
    <location>
        <begin position="136"/>
        <end position="327"/>
    </location>
</feature>
<feature type="transmembrane region" description="Helical" evidence="3">
    <location>
        <begin position="265"/>
        <end position="285"/>
    </location>
</feature>
<sequence length="327" mass="35165">MDDRYIVSVACVLSTSSLMLASISHEIWQLYICIGVLTGFGTSLMWYPCMQRPLEWFSKRRSLATGVVIGSLGVGGLTFSNVMTACLETIGYAWCLRVLGFLQLALGGIAAILCKPLNRPTKGVAIVDFALLRNKRYVLLLGVHFIGAFAFGIPGGFLPQYAQSLGVDTWSATNMNGVLSACMSVGSIVVGYLGDHVGLFNMTALSGCLVCLFQLTIWLTATNSASLWAFAVAMGIAQGGINTLVVAIIPDCVNDPSKRPAGTGWALFMWTFGLLLGQPLASAIVSRTDIPDYRGAIIFSAMLVFTMTCLVVAIRVLHSGWHLFKRV</sequence>
<feature type="transmembrane region" description="Helical" evidence="3">
    <location>
        <begin position="177"/>
        <end position="194"/>
    </location>
</feature>
<comment type="caution">
    <text evidence="5">The sequence shown here is derived from an EMBL/GenBank/DDBJ whole genome shotgun (WGS) entry which is preliminary data.</text>
</comment>
<dbReference type="InterPro" id="IPR011701">
    <property type="entry name" value="MFS"/>
</dbReference>
<evidence type="ECO:0000256" key="1">
    <source>
        <dbReference type="ARBA" id="ARBA00004141"/>
    </source>
</evidence>
<feature type="transmembrane region" description="Helical" evidence="3">
    <location>
        <begin position="199"/>
        <end position="221"/>
    </location>
</feature>
<evidence type="ECO:0000256" key="3">
    <source>
        <dbReference type="SAM" id="Phobius"/>
    </source>
</evidence>
<keyword evidence="3" id="KW-0812">Transmembrane</keyword>
<gene>
    <name evidence="5" type="ORF">O0I10_005740</name>
</gene>
<evidence type="ECO:0000313" key="6">
    <source>
        <dbReference type="Proteomes" id="UP001234581"/>
    </source>
</evidence>
<keyword evidence="3" id="KW-0472">Membrane</keyword>
<organism evidence="5 6">
    <name type="scientific">Lichtheimia ornata</name>
    <dbReference type="NCBI Taxonomy" id="688661"/>
    <lineage>
        <taxon>Eukaryota</taxon>
        <taxon>Fungi</taxon>
        <taxon>Fungi incertae sedis</taxon>
        <taxon>Mucoromycota</taxon>
        <taxon>Mucoromycotina</taxon>
        <taxon>Mucoromycetes</taxon>
        <taxon>Mucorales</taxon>
        <taxon>Lichtheimiaceae</taxon>
        <taxon>Lichtheimia</taxon>
    </lineage>
</organism>
<feature type="transmembrane region" description="Helical" evidence="3">
    <location>
        <begin position="62"/>
        <end position="79"/>
    </location>
</feature>
<reference evidence="5 6" key="1">
    <citation type="submission" date="2023-03" db="EMBL/GenBank/DDBJ databases">
        <title>Genome sequence of Lichtheimia ornata CBS 291.66.</title>
        <authorList>
            <person name="Mohabir J.T."/>
            <person name="Shea T.P."/>
            <person name="Kurbessoian T."/>
            <person name="Berby B."/>
            <person name="Fontaine J."/>
            <person name="Livny J."/>
            <person name="Gnirke A."/>
            <person name="Stajich J.E."/>
            <person name="Cuomo C.A."/>
        </authorList>
    </citation>
    <scope>NUCLEOTIDE SEQUENCE [LARGE SCALE GENOMIC DNA]</scope>
    <source>
        <strain evidence="5">CBS 291.66</strain>
    </source>
</reference>
<feature type="transmembrane region" description="Helical" evidence="3">
    <location>
        <begin position="297"/>
        <end position="317"/>
    </location>
</feature>
<comment type="similarity">
    <text evidence="2">Belongs to the major facilitator superfamily. Monocarboxylate porter (TC 2.A.1.13) family.</text>
</comment>
<dbReference type="InterPro" id="IPR020846">
    <property type="entry name" value="MFS_dom"/>
</dbReference>
<feature type="transmembrane region" description="Helical" evidence="3">
    <location>
        <begin position="5"/>
        <end position="23"/>
    </location>
</feature>
<feature type="transmembrane region" description="Helical" evidence="3">
    <location>
        <begin position="29"/>
        <end position="50"/>
    </location>
</feature>
<dbReference type="GO" id="GO:0022857">
    <property type="term" value="F:transmembrane transporter activity"/>
    <property type="evidence" value="ECO:0007669"/>
    <property type="project" value="InterPro"/>
</dbReference>
<evidence type="ECO:0000256" key="2">
    <source>
        <dbReference type="ARBA" id="ARBA00006727"/>
    </source>
</evidence>
<evidence type="ECO:0000259" key="4">
    <source>
        <dbReference type="PROSITE" id="PS50850"/>
    </source>
</evidence>
<dbReference type="AlphaFoldDB" id="A0AAD7XZB5"/>